<reference evidence="1" key="2">
    <citation type="submission" date="2015-02" db="UniProtKB">
        <authorList>
            <consortium name="EnsemblMetazoa"/>
        </authorList>
    </citation>
    <scope>IDENTIFICATION</scope>
</reference>
<name>T1JEK6_STRMM</name>
<dbReference type="EMBL" id="JH432122">
    <property type="status" value="NOT_ANNOTATED_CDS"/>
    <property type="molecule type" value="Genomic_DNA"/>
</dbReference>
<dbReference type="Proteomes" id="UP000014500">
    <property type="component" value="Unassembled WGS sequence"/>
</dbReference>
<dbReference type="AlphaFoldDB" id="T1JEK6"/>
<protein>
    <submittedName>
        <fullName evidence="1">Uncharacterized protein</fullName>
    </submittedName>
</protein>
<organism evidence="1 2">
    <name type="scientific">Strigamia maritima</name>
    <name type="common">European centipede</name>
    <name type="synonym">Geophilus maritimus</name>
    <dbReference type="NCBI Taxonomy" id="126957"/>
    <lineage>
        <taxon>Eukaryota</taxon>
        <taxon>Metazoa</taxon>
        <taxon>Ecdysozoa</taxon>
        <taxon>Arthropoda</taxon>
        <taxon>Myriapoda</taxon>
        <taxon>Chilopoda</taxon>
        <taxon>Pleurostigmophora</taxon>
        <taxon>Geophilomorpha</taxon>
        <taxon>Linotaeniidae</taxon>
        <taxon>Strigamia</taxon>
    </lineage>
</organism>
<proteinExistence type="predicted"/>
<accession>T1JEK6</accession>
<reference evidence="2" key="1">
    <citation type="submission" date="2011-05" db="EMBL/GenBank/DDBJ databases">
        <authorList>
            <person name="Richards S.R."/>
            <person name="Qu J."/>
            <person name="Jiang H."/>
            <person name="Jhangiani S.N."/>
            <person name="Agravi P."/>
            <person name="Goodspeed R."/>
            <person name="Gross S."/>
            <person name="Mandapat C."/>
            <person name="Jackson L."/>
            <person name="Mathew T."/>
            <person name="Pu L."/>
            <person name="Thornton R."/>
            <person name="Saada N."/>
            <person name="Wilczek-Boney K.B."/>
            <person name="Lee S."/>
            <person name="Kovar C."/>
            <person name="Wu Y."/>
            <person name="Scherer S.E."/>
            <person name="Worley K.C."/>
            <person name="Muzny D.M."/>
            <person name="Gibbs R."/>
        </authorList>
    </citation>
    <scope>NUCLEOTIDE SEQUENCE</scope>
    <source>
        <strain evidence="2">Brora</strain>
    </source>
</reference>
<keyword evidence="2" id="KW-1185">Reference proteome</keyword>
<evidence type="ECO:0000313" key="1">
    <source>
        <dbReference type="EnsemblMetazoa" id="SMAR012253-PA"/>
    </source>
</evidence>
<dbReference type="EnsemblMetazoa" id="SMAR012253-RA">
    <property type="protein sequence ID" value="SMAR012253-PA"/>
    <property type="gene ID" value="SMAR012253"/>
</dbReference>
<dbReference type="HOGENOM" id="CLU_2761019_0_0_1"/>
<sequence>MKKLKLEWPDRINCYYFPLGDEYNICSERYGLSIYSRHKPLDFHCMIEMDPDICHADSREDDCDENIFQI</sequence>
<evidence type="ECO:0000313" key="2">
    <source>
        <dbReference type="Proteomes" id="UP000014500"/>
    </source>
</evidence>